<dbReference type="KEGG" id="hbv:ABIV_2419"/>
<dbReference type="PROSITE" id="PS51450">
    <property type="entry name" value="LRR"/>
    <property type="match status" value="2"/>
</dbReference>
<evidence type="ECO:0000256" key="5">
    <source>
        <dbReference type="ARBA" id="ARBA00023180"/>
    </source>
</evidence>
<dbReference type="Gene3D" id="3.30.470.20">
    <property type="entry name" value="ATP-grasp fold, B domain"/>
    <property type="match status" value="1"/>
</dbReference>
<evidence type="ECO:0000313" key="7">
    <source>
        <dbReference type="EMBL" id="RXK10006.1"/>
    </source>
</evidence>
<dbReference type="EMBL" id="PDKM01000003">
    <property type="protein sequence ID" value="RXK10006.1"/>
    <property type="molecule type" value="Genomic_DNA"/>
</dbReference>
<evidence type="ECO:0000256" key="1">
    <source>
        <dbReference type="ARBA" id="ARBA00004191"/>
    </source>
</evidence>
<dbReference type="GO" id="GO:0005524">
    <property type="term" value="F:ATP binding"/>
    <property type="evidence" value="ECO:0007669"/>
    <property type="project" value="InterPro"/>
</dbReference>
<dbReference type="Gene3D" id="3.80.10.10">
    <property type="entry name" value="Ribonuclease Inhibitor"/>
    <property type="match status" value="1"/>
</dbReference>
<dbReference type="GO" id="GO:0030313">
    <property type="term" value="C:cell envelope"/>
    <property type="evidence" value="ECO:0007669"/>
    <property type="project" value="UniProtKB-SubCell"/>
</dbReference>
<keyword evidence="2" id="KW-0134">Cell wall</keyword>
<proteinExistence type="predicted"/>
<dbReference type="Proteomes" id="UP000253850">
    <property type="component" value="Chromosome"/>
</dbReference>
<evidence type="ECO:0000313" key="9">
    <source>
        <dbReference type="Proteomes" id="UP000289193"/>
    </source>
</evidence>
<organism evidence="7 9">
    <name type="scientific">Halarcobacter bivalviorum</name>
    <dbReference type="NCBI Taxonomy" id="663364"/>
    <lineage>
        <taxon>Bacteria</taxon>
        <taxon>Pseudomonadati</taxon>
        <taxon>Campylobacterota</taxon>
        <taxon>Epsilonproteobacteria</taxon>
        <taxon>Campylobacterales</taxon>
        <taxon>Arcobacteraceae</taxon>
        <taxon>Halarcobacter</taxon>
    </lineage>
</organism>
<evidence type="ECO:0008006" key="10">
    <source>
        <dbReference type="Google" id="ProtNLM"/>
    </source>
</evidence>
<protein>
    <recommendedName>
        <fullName evidence="10">ATP-grasp domain-containing protein</fullName>
    </recommendedName>
</protein>
<evidence type="ECO:0000313" key="8">
    <source>
        <dbReference type="Proteomes" id="UP000253850"/>
    </source>
</evidence>
<dbReference type="AlphaFoldDB" id="A0AAX2A8X9"/>
<evidence type="ECO:0000313" key="6">
    <source>
        <dbReference type="EMBL" id="AXH13393.1"/>
    </source>
</evidence>
<dbReference type="Proteomes" id="UP000289193">
    <property type="component" value="Unassembled WGS sequence"/>
</dbReference>
<dbReference type="SUPFAM" id="SSF56059">
    <property type="entry name" value="Glutathione synthetase ATP-binding domain-like"/>
    <property type="match status" value="1"/>
</dbReference>
<dbReference type="InterPro" id="IPR013815">
    <property type="entry name" value="ATP_grasp_subdomain_1"/>
</dbReference>
<evidence type="ECO:0000256" key="2">
    <source>
        <dbReference type="ARBA" id="ARBA00022512"/>
    </source>
</evidence>
<accession>A0AAX2A8X9</accession>
<dbReference type="EMBL" id="CP031217">
    <property type="protein sequence ID" value="AXH13393.1"/>
    <property type="molecule type" value="Genomic_DNA"/>
</dbReference>
<dbReference type="InterPro" id="IPR051648">
    <property type="entry name" value="CWI-Assembly_Regulator"/>
</dbReference>
<keyword evidence="4" id="KW-0732">Signal</keyword>
<keyword evidence="5" id="KW-0325">Glycoprotein</keyword>
<evidence type="ECO:0000256" key="3">
    <source>
        <dbReference type="ARBA" id="ARBA00022525"/>
    </source>
</evidence>
<dbReference type="PANTHER" id="PTHR31018">
    <property type="entry name" value="SPORULATION-SPECIFIC PROTEIN-RELATED"/>
    <property type="match status" value="1"/>
</dbReference>
<dbReference type="Gene3D" id="3.40.50.1820">
    <property type="entry name" value="alpha/beta hydrolase"/>
    <property type="match status" value="1"/>
</dbReference>
<dbReference type="Gene3D" id="3.30.1490.20">
    <property type="entry name" value="ATP-grasp fold, A domain"/>
    <property type="match status" value="1"/>
</dbReference>
<dbReference type="Gene3D" id="3.40.50.20">
    <property type="match status" value="1"/>
</dbReference>
<dbReference type="RefSeq" id="WP_114840177.1">
    <property type="nucleotide sequence ID" value="NZ_CP031217.1"/>
</dbReference>
<dbReference type="InterPro" id="IPR001611">
    <property type="entry name" value="Leu-rich_rpt"/>
</dbReference>
<dbReference type="SUPFAM" id="SSF52058">
    <property type="entry name" value="L domain-like"/>
    <property type="match status" value="3"/>
</dbReference>
<comment type="subcellular location">
    <subcellularLocation>
        <location evidence="1">Secreted</location>
        <location evidence="1">Cell wall</location>
    </subcellularLocation>
</comment>
<keyword evidence="9" id="KW-1185">Reference proteome</keyword>
<dbReference type="InterPro" id="IPR036941">
    <property type="entry name" value="Rcpt_L-dom_sf"/>
</dbReference>
<gene>
    <name evidence="6" type="ORF">ABIV_2419</name>
    <name evidence="7" type="ORF">CRV05_06400</name>
</gene>
<dbReference type="SUPFAM" id="SSF53474">
    <property type="entry name" value="alpha/beta-Hydrolases"/>
    <property type="match status" value="1"/>
</dbReference>
<dbReference type="InterPro" id="IPR032675">
    <property type="entry name" value="LRR_dom_sf"/>
</dbReference>
<reference evidence="6 8" key="2">
    <citation type="submission" date="2018-07" db="EMBL/GenBank/DDBJ databases">
        <title>Complete genome of the Arcobacter bivalviorum type strain LMG 26154.</title>
        <authorList>
            <person name="Miller W.G."/>
            <person name="Yee E."/>
            <person name="Bono J.L."/>
        </authorList>
    </citation>
    <scope>NUCLEOTIDE SEQUENCE [LARGE SCALE GENOMIC DNA]</scope>
    <source>
        <strain evidence="6 8">LMG 26154</strain>
    </source>
</reference>
<sequence length="1057" mass="123960">MKVNFKNISFVKKEYEYCFISNPFRIFYNLSKDDKTPANLKFSYKKDIPDYIINIFKLFFQANEIYTKKLKLRNPLKEGIYFDKGAEFIDILIVDIPKQKGLVASELVDNSEYFLEEDMKGKAVKIQIHNDLIEDTATPIHELFHVFQYNYCNFNNMWFMEGLARWSQNLIHKRQMKDEILPQTIEELDSLLLRAHDAEYFFRKLFFYVDDLSSFIKNFLLNCELEEKELLAELKIEKIQKKSIINNLYVLNALLKTFENVDLKNKKEIRVFLEVIELYIIRESKKNVLHNLEVETYHYNSYDNLHMIEGDLIISDTNLKILDGFNRIKQISGTLKISDNKVLEEINGFHSLEYVKNIEITHNESLENIYALSKFFLKIKRIDGYIKITSNKKLRSIAFLRGLEHTGSSLYLHNNNLTSLKGLEYLTTVVASLSLSSNSIKSLEELNNLKKVYGLLSVAHNKLVSLKGLENLEFLKTTVWNSQSKTILLNGNPNLKDIKALENILTYERYLIIYTDDINQYKIKPNSNSNFHKNILELYDTKNKCFIPTYEFVEKIKHNYEYFGRTTHNEKLTHLFDFEMKSDILVISFSGYGGHLGGVFNSRYPFITNEVITNKIFILDNSDSWYHNGSNVIANSIDEIVNLLSYFIKKGNYKKILCIGSSMGGYMALIAGKLLNVTNVLAFSPQTFIDNKTRKKFSDKRWNKELSKVNEKYTKYLNIKELYKNSNINNKIEIHYSESVPLDEVHALYLDDKRIKLFSYKNCDHYVSVYLHEKRLLEDMVLKHLGIEKHKKSKNKILFADKWQSTLKKCSFIEAYHTSFSDIKKVIDFALDNKINILFGNNYSAQKAIAKNEKLLKEKGLKFLVNTQKTLKHFVDKKLFYDLMLQKGYEQYVPKYYSNENEVIYPCIVKTISGGAGRGIFIAYSKDEITFKDKNLIISEYLPSKVEYATTIFMKKGKIIEDFTFSKKVEKDFYVLQAEKKETIKVEYCETPFLELFEEIVSYLSSNDDYCQCSINFKIENNIPKIFEINPRVGYTLSGFPTYFEKYIDRYISELDI</sequence>
<evidence type="ECO:0000256" key="4">
    <source>
        <dbReference type="ARBA" id="ARBA00022729"/>
    </source>
</evidence>
<dbReference type="Gene3D" id="3.80.20.20">
    <property type="entry name" value="Receptor L-domain"/>
    <property type="match status" value="1"/>
</dbReference>
<keyword evidence="3" id="KW-0964">Secreted</keyword>
<dbReference type="InterPro" id="IPR029058">
    <property type="entry name" value="AB_hydrolase_fold"/>
</dbReference>
<dbReference type="PANTHER" id="PTHR31018:SF3">
    <property type="entry name" value="RECEPTOR PROTEIN-TYROSINE KINASE"/>
    <property type="match status" value="1"/>
</dbReference>
<reference evidence="7 9" key="1">
    <citation type="submission" date="2017-10" db="EMBL/GenBank/DDBJ databases">
        <title>Genomics of the genus Arcobacter.</title>
        <authorList>
            <person name="Perez-Cataluna A."/>
            <person name="Figueras M.J."/>
        </authorList>
    </citation>
    <scope>NUCLEOTIDE SEQUENCE [LARGE SCALE GENOMIC DNA]</scope>
    <source>
        <strain evidence="7 9">CECT 7835</strain>
    </source>
</reference>
<name>A0AAX2A8X9_9BACT</name>